<protein>
    <recommendedName>
        <fullName evidence="3">Terminase large subunit gp17-like C-terminal domain-containing protein</fullName>
    </recommendedName>
</protein>
<dbReference type="NCBIfam" id="TIGR01630">
    <property type="entry name" value="psiM2_ORF9"/>
    <property type="match status" value="1"/>
</dbReference>
<accession>A0A0F9DXE5</accession>
<comment type="caution">
    <text evidence="2">The sequence shown here is derived from an EMBL/GenBank/DDBJ whole genome shotgun (WGS) entry which is preliminary data.</text>
</comment>
<feature type="non-terminal residue" evidence="2">
    <location>
        <position position="559"/>
    </location>
</feature>
<evidence type="ECO:0008006" key="3">
    <source>
        <dbReference type="Google" id="ProtNLM"/>
    </source>
</evidence>
<evidence type="ECO:0000313" key="2">
    <source>
        <dbReference type="EMBL" id="KKL58491.1"/>
    </source>
</evidence>
<organism evidence="2">
    <name type="scientific">marine sediment metagenome</name>
    <dbReference type="NCBI Taxonomy" id="412755"/>
    <lineage>
        <taxon>unclassified sequences</taxon>
        <taxon>metagenomes</taxon>
        <taxon>ecological metagenomes</taxon>
    </lineage>
</organism>
<feature type="region of interest" description="Disordered" evidence="1">
    <location>
        <begin position="288"/>
        <end position="310"/>
    </location>
</feature>
<dbReference type="EMBL" id="LAZR01029805">
    <property type="protein sequence ID" value="KKL58491.1"/>
    <property type="molecule type" value="Genomic_DNA"/>
</dbReference>
<gene>
    <name evidence="2" type="ORF">LCGC14_2224830</name>
</gene>
<proteinExistence type="predicted"/>
<dbReference type="InterPro" id="IPR006517">
    <property type="entry name" value="Phage_terminase_lsu-like_C"/>
</dbReference>
<reference evidence="2" key="1">
    <citation type="journal article" date="2015" name="Nature">
        <title>Complex archaea that bridge the gap between prokaryotes and eukaryotes.</title>
        <authorList>
            <person name="Spang A."/>
            <person name="Saw J.H."/>
            <person name="Jorgensen S.L."/>
            <person name="Zaremba-Niedzwiedzka K."/>
            <person name="Martijn J."/>
            <person name="Lind A.E."/>
            <person name="van Eijk R."/>
            <person name="Schleper C."/>
            <person name="Guy L."/>
            <person name="Ettema T.J."/>
        </authorList>
    </citation>
    <scope>NUCLEOTIDE SEQUENCE</scope>
</reference>
<evidence type="ECO:0000256" key="1">
    <source>
        <dbReference type="SAM" id="MobiDB-lite"/>
    </source>
</evidence>
<dbReference type="AlphaFoldDB" id="A0A0F9DXE5"/>
<sequence length="559" mass="63106">MTAQAAYVSHQSSWRDEGIVRQALEHPGELRAELALRRLRHFVRASWPVIEPGATYLENWHIDALCEHLEAVTNNQIKHLLVNVPPRTSKSGVISVNWPVWSWLDDPNAPAGSQRGAGLRFLFSSYAESLAIDLAVSSRRIIQSLWFQRYFGHHFRLTSDVNLKSQYENDARGYRISQGVDGSATGKGGDVLVFDDPHNVKKAESQTVLRNTGKWFDEVMRNRLNDERTGHRVVIMQRCAQGDISGRILERADADGFEHLNLPMEYEGRCIVDLVHRCSQPTGREVEIEHKSKKIKPPRLPPTSIGFKDPRRKRGELLHSSRFPPEVVASLKLMGDYAYDSQYQQRPGARKGDFFKVEGFDIWDELYEDEVVQRWRAWDKAATEGGTGPCTAGVRMGMMKFYASAKDEKRKQLTKLYFVDDVVRGRWGPSKREEVIKLTAGLDGKRVKISVEQEPGSGGKESADATKRMLAGYTVYLDNVSTEGSKEQRADPYSVAVGQGLVVLLAGDWNYDFVEEHRHFPRGTLKDQVDAAAQGLLEPAQEIPLRRRGRRGHSSAARG</sequence>
<name>A0A0F9DXE5_9ZZZZ</name>
<feature type="region of interest" description="Disordered" evidence="1">
    <location>
        <begin position="531"/>
        <end position="559"/>
    </location>
</feature>